<gene>
    <name evidence="8" type="primary">mntP</name>
    <name evidence="10" type="ORF">RM531_03275</name>
</gene>
<dbReference type="Proteomes" id="UP001259982">
    <property type="component" value="Unassembled WGS sequence"/>
</dbReference>
<feature type="transmembrane region" description="Helical" evidence="8">
    <location>
        <begin position="68"/>
        <end position="86"/>
    </location>
</feature>
<feature type="transmembrane region" description="Helical" evidence="8">
    <location>
        <begin position="106"/>
        <end position="127"/>
    </location>
</feature>
<dbReference type="EMBL" id="JAVRHY010000002">
    <property type="protein sequence ID" value="MDT0617482.1"/>
    <property type="molecule type" value="Genomic_DNA"/>
</dbReference>
<evidence type="ECO:0000256" key="7">
    <source>
        <dbReference type="ARBA" id="ARBA00023211"/>
    </source>
</evidence>
<keyword evidence="3 8" id="KW-0812">Transmembrane</keyword>
<comment type="caution">
    <text evidence="10">The sequence shown here is derived from an EMBL/GenBank/DDBJ whole genome shotgun (WGS) entry which is preliminary data.</text>
</comment>
<sequence>MSFTTSLSLGLSLSIDAFAASVAQGARSHSDRLRQAVRTAFYFGLFEAIFPIIGWGLGLMLGKVMAQVDHWVAFLLLLGIGLKMIHDGLRPRVVPVMVRPHSTGRIALLALGTSVDAAAVGVTLVVLGIPVVQAALVIGITTFMMTCAGFLLGGLAGPRLPRFAEALGGLLLIAIGAKILLEHTVLSG</sequence>
<evidence type="ECO:0000256" key="5">
    <source>
        <dbReference type="ARBA" id="ARBA00023065"/>
    </source>
</evidence>
<evidence type="ECO:0000256" key="9">
    <source>
        <dbReference type="SAM" id="SignalP"/>
    </source>
</evidence>
<feature type="transmembrane region" description="Helical" evidence="8">
    <location>
        <begin position="134"/>
        <end position="157"/>
    </location>
</feature>
<evidence type="ECO:0000256" key="8">
    <source>
        <dbReference type="HAMAP-Rule" id="MF_01521"/>
    </source>
</evidence>
<evidence type="ECO:0000256" key="6">
    <source>
        <dbReference type="ARBA" id="ARBA00023136"/>
    </source>
</evidence>
<feature type="chain" id="PRO_5046118024" description="Putative manganese efflux pump MntP" evidence="9">
    <location>
        <begin position="20"/>
        <end position="188"/>
    </location>
</feature>
<keyword evidence="2 8" id="KW-1003">Cell membrane</keyword>
<dbReference type="PANTHER" id="PTHR35529">
    <property type="entry name" value="MANGANESE EFFLUX PUMP MNTP-RELATED"/>
    <property type="match status" value="1"/>
</dbReference>
<keyword evidence="5 8" id="KW-0406">Ion transport</keyword>
<dbReference type="Pfam" id="PF02659">
    <property type="entry name" value="Mntp"/>
    <property type="match status" value="1"/>
</dbReference>
<dbReference type="HAMAP" id="MF_01521">
    <property type="entry name" value="MntP_pump"/>
    <property type="match status" value="1"/>
</dbReference>
<keyword evidence="11" id="KW-1185">Reference proteome</keyword>
<dbReference type="InterPro" id="IPR022929">
    <property type="entry name" value="Put_MntP"/>
</dbReference>
<keyword evidence="7 8" id="KW-0464">Manganese</keyword>
<evidence type="ECO:0000313" key="10">
    <source>
        <dbReference type="EMBL" id="MDT0617482.1"/>
    </source>
</evidence>
<comment type="subcellular location">
    <subcellularLocation>
        <location evidence="8">Cell membrane</location>
        <topology evidence="8">Multi-pass membrane protein</topology>
    </subcellularLocation>
</comment>
<keyword evidence="9" id="KW-0732">Signal</keyword>
<keyword evidence="6 8" id="KW-0472">Membrane</keyword>
<comment type="function">
    <text evidence="8">Probably functions as a manganese efflux pump.</text>
</comment>
<keyword evidence="4 8" id="KW-1133">Transmembrane helix</keyword>
<proteinExistence type="inferred from homology"/>
<evidence type="ECO:0000313" key="11">
    <source>
        <dbReference type="Proteomes" id="UP001259982"/>
    </source>
</evidence>
<organism evidence="10 11">
    <name type="scientific">Spectribacter acetivorans</name>
    <dbReference type="NCBI Taxonomy" id="3075603"/>
    <lineage>
        <taxon>Bacteria</taxon>
        <taxon>Pseudomonadati</taxon>
        <taxon>Pseudomonadota</taxon>
        <taxon>Gammaproteobacteria</taxon>
        <taxon>Salinisphaerales</taxon>
        <taxon>Salinisphaeraceae</taxon>
        <taxon>Spectribacter</taxon>
    </lineage>
</organism>
<name>A0ABU3B4U4_9GAMM</name>
<evidence type="ECO:0000256" key="2">
    <source>
        <dbReference type="ARBA" id="ARBA00022475"/>
    </source>
</evidence>
<comment type="similarity">
    <text evidence="8">Belongs to the MntP (TC 9.B.29) family.</text>
</comment>
<keyword evidence="1 8" id="KW-0813">Transport</keyword>
<protein>
    <recommendedName>
        <fullName evidence="8">Putative manganese efflux pump MntP</fullName>
    </recommendedName>
</protein>
<evidence type="ECO:0000256" key="3">
    <source>
        <dbReference type="ARBA" id="ARBA00022692"/>
    </source>
</evidence>
<dbReference type="RefSeq" id="WP_311657274.1">
    <property type="nucleotide sequence ID" value="NZ_JAVRHY010000002.1"/>
</dbReference>
<evidence type="ECO:0000256" key="1">
    <source>
        <dbReference type="ARBA" id="ARBA00022448"/>
    </source>
</evidence>
<reference evidence="10 11" key="1">
    <citation type="submission" date="2023-09" db="EMBL/GenBank/DDBJ databases">
        <authorList>
            <person name="Rey-Velasco X."/>
        </authorList>
    </citation>
    <scope>NUCLEOTIDE SEQUENCE [LARGE SCALE GENOMIC DNA]</scope>
    <source>
        <strain evidence="10 11">P385</strain>
    </source>
</reference>
<feature type="signal peptide" evidence="9">
    <location>
        <begin position="1"/>
        <end position="19"/>
    </location>
</feature>
<dbReference type="PANTHER" id="PTHR35529:SF1">
    <property type="entry name" value="MANGANESE EFFLUX PUMP MNTP-RELATED"/>
    <property type="match status" value="1"/>
</dbReference>
<accession>A0ABU3B4U4</accession>
<feature type="transmembrane region" description="Helical" evidence="8">
    <location>
        <begin position="41"/>
        <end position="61"/>
    </location>
</feature>
<dbReference type="InterPro" id="IPR003810">
    <property type="entry name" value="Mntp/YtaF"/>
</dbReference>
<feature type="transmembrane region" description="Helical" evidence="8">
    <location>
        <begin position="163"/>
        <end position="181"/>
    </location>
</feature>
<evidence type="ECO:0000256" key="4">
    <source>
        <dbReference type="ARBA" id="ARBA00022989"/>
    </source>
</evidence>